<name>A0A415DUA9_9FIRM</name>
<evidence type="ECO:0000259" key="4">
    <source>
        <dbReference type="PROSITE" id="PS01124"/>
    </source>
</evidence>
<dbReference type="RefSeq" id="WP_118336640.1">
    <property type="nucleotide sequence ID" value="NZ_AP025567.1"/>
</dbReference>
<evidence type="ECO:0000256" key="3">
    <source>
        <dbReference type="ARBA" id="ARBA00023163"/>
    </source>
</evidence>
<dbReference type="GO" id="GO:0043565">
    <property type="term" value="F:sequence-specific DNA binding"/>
    <property type="evidence" value="ECO:0007669"/>
    <property type="project" value="InterPro"/>
</dbReference>
<dbReference type="Gene3D" id="1.10.10.60">
    <property type="entry name" value="Homeodomain-like"/>
    <property type="match status" value="1"/>
</dbReference>
<reference evidence="5 6" key="1">
    <citation type="submission" date="2018-08" db="EMBL/GenBank/DDBJ databases">
        <title>A genome reference for cultivated species of the human gut microbiota.</title>
        <authorList>
            <person name="Zou Y."/>
            <person name="Xue W."/>
            <person name="Luo G."/>
        </authorList>
    </citation>
    <scope>NUCLEOTIDE SEQUENCE [LARGE SCALE GENOMIC DNA]</scope>
    <source>
        <strain evidence="5 6">AM07-24</strain>
    </source>
</reference>
<dbReference type="InterPro" id="IPR009057">
    <property type="entry name" value="Homeodomain-like_sf"/>
</dbReference>
<evidence type="ECO:0000313" key="5">
    <source>
        <dbReference type="EMBL" id="RHJ83678.1"/>
    </source>
</evidence>
<keyword evidence="6" id="KW-1185">Reference proteome</keyword>
<dbReference type="InterPro" id="IPR018060">
    <property type="entry name" value="HTH_AraC"/>
</dbReference>
<keyword evidence="1" id="KW-0805">Transcription regulation</keyword>
<dbReference type="Pfam" id="PF12833">
    <property type="entry name" value="HTH_18"/>
    <property type="match status" value="1"/>
</dbReference>
<feature type="domain" description="HTH araC/xylS-type" evidence="4">
    <location>
        <begin position="174"/>
        <end position="275"/>
    </location>
</feature>
<comment type="caution">
    <text evidence="5">The sequence shown here is derived from an EMBL/GenBank/DDBJ whole genome shotgun (WGS) entry which is preliminary data.</text>
</comment>
<dbReference type="AlphaFoldDB" id="A0A415DUA9"/>
<dbReference type="PROSITE" id="PS01124">
    <property type="entry name" value="HTH_ARAC_FAMILY_2"/>
    <property type="match status" value="1"/>
</dbReference>
<dbReference type="OrthoDB" id="323290at2"/>
<gene>
    <name evidence="5" type="ORF">DW099_18310</name>
</gene>
<dbReference type="GO" id="GO:0003700">
    <property type="term" value="F:DNA-binding transcription factor activity"/>
    <property type="evidence" value="ECO:0007669"/>
    <property type="project" value="InterPro"/>
</dbReference>
<sequence length="277" mass="32332">MSKINFHCTYTAMTADPLMADATYINVLPSPALAPYIRCFWGSEQDFDPARSAIYRNTLIVPDTCFDLMLLKDNERGTYRMTFVGMSSTYSIDQWRENERKMSLFAIRFPFWAMHLIGADHYKDTMDQLLPAEEFFPDAQALCEQIFDVTAFSERVRLAERYIEKRIADSRPNSQFLNGAELMVRQKGNVTLDNISGHLGYSHRQTQRIFREMTGLSPKQMADLVRYQSLWQELLRSGDLNYQDMVHKYGYADQSHLISHFKKYHSMTPREAVKRIL</sequence>
<dbReference type="InterPro" id="IPR046532">
    <property type="entry name" value="DUF6597"/>
</dbReference>
<evidence type="ECO:0000313" key="6">
    <source>
        <dbReference type="Proteomes" id="UP000284841"/>
    </source>
</evidence>
<dbReference type="InterPro" id="IPR050204">
    <property type="entry name" value="AraC_XylS_family_regulators"/>
</dbReference>
<dbReference type="Pfam" id="PF20240">
    <property type="entry name" value="DUF6597"/>
    <property type="match status" value="1"/>
</dbReference>
<evidence type="ECO:0000256" key="2">
    <source>
        <dbReference type="ARBA" id="ARBA00023125"/>
    </source>
</evidence>
<dbReference type="PANTHER" id="PTHR46796:SF13">
    <property type="entry name" value="HTH-TYPE TRANSCRIPTIONAL ACTIVATOR RHAS"/>
    <property type="match status" value="1"/>
</dbReference>
<dbReference type="Proteomes" id="UP000284841">
    <property type="component" value="Unassembled WGS sequence"/>
</dbReference>
<keyword evidence="2" id="KW-0238">DNA-binding</keyword>
<proteinExistence type="predicted"/>
<dbReference type="PANTHER" id="PTHR46796">
    <property type="entry name" value="HTH-TYPE TRANSCRIPTIONAL ACTIVATOR RHAS-RELATED"/>
    <property type="match status" value="1"/>
</dbReference>
<dbReference type="SMART" id="SM00342">
    <property type="entry name" value="HTH_ARAC"/>
    <property type="match status" value="1"/>
</dbReference>
<evidence type="ECO:0000256" key="1">
    <source>
        <dbReference type="ARBA" id="ARBA00023015"/>
    </source>
</evidence>
<keyword evidence="3" id="KW-0804">Transcription</keyword>
<accession>A0A415DUA9</accession>
<dbReference type="STRING" id="1776384.GCA_900086585_01156"/>
<protein>
    <submittedName>
        <fullName evidence="5">AraC family transcriptional regulator</fullName>
    </submittedName>
</protein>
<dbReference type="EMBL" id="QRMS01000008">
    <property type="protein sequence ID" value="RHJ83678.1"/>
    <property type="molecule type" value="Genomic_DNA"/>
</dbReference>
<dbReference type="SUPFAM" id="SSF46689">
    <property type="entry name" value="Homeodomain-like"/>
    <property type="match status" value="1"/>
</dbReference>
<organism evidence="5 6">
    <name type="scientific">Emergencia timonensis</name>
    <dbReference type="NCBI Taxonomy" id="1776384"/>
    <lineage>
        <taxon>Bacteria</taxon>
        <taxon>Bacillati</taxon>
        <taxon>Bacillota</taxon>
        <taxon>Clostridia</taxon>
        <taxon>Peptostreptococcales</taxon>
        <taxon>Anaerovoracaceae</taxon>
        <taxon>Emergencia</taxon>
    </lineage>
</organism>